<comment type="caution">
    <text evidence="6">The sequence shown here is derived from an EMBL/GenBank/DDBJ whole genome shotgun (WGS) entry which is preliminary data.</text>
</comment>
<feature type="domain" description="Carbohydrate binding module xylan-binding" evidence="5">
    <location>
        <begin position="9"/>
        <end position="103"/>
    </location>
</feature>
<dbReference type="InterPro" id="IPR010566">
    <property type="entry name" value="Haemolys_ca-bd"/>
</dbReference>
<dbReference type="InterPro" id="IPR018511">
    <property type="entry name" value="Hemolysin-typ_Ca-bd_CS"/>
</dbReference>
<dbReference type="EMBL" id="JANIBL010000037">
    <property type="protein sequence ID" value="MCQ8118298.1"/>
    <property type="molecule type" value="Genomic_DNA"/>
</dbReference>
<proteinExistence type="predicted"/>
<dbReference type="Proteomes" id="UP001524570">
    <property type="component" value="Unassembled WGS sequence"/>
</dbReference>
<dbReference type="InterPro" id="IPR001343">
    <property type="entry name" value="Hemolysn_Ca-bd"/>
</dbReference>
<dbReference type="Pfam" id="PF16841">
    <property type="entry name" value="CBM60"/>
    <property type="match status" value="2"/>
</dbReference>
<keyword evidence="2" id="KW-0964">Secreted</keyword>
<accession>A0ABT1TUP4</accession>
<organism evidence="6 7">
    <name type="scientific">Methylomonas rosea</name>
    <dbReference type="NCBI Taxonomy" id="2952227"/>
    <lineage>
        <taxon>Bacteria</taxon>
        <taxon>Pseudomonadati</taxon>
        <taxon>Pseudomonadota</taxon>
        <taxon>Gammaproteobacteria</taxon>
        <taxon>Methylococcales</taxon>
        <taxon>Methylococcaceae</taxon>
        <taxon>Methylomonas</taxon>
    </lineage>
</organism>
<dbReference type="InterPro" id="IPR031768">
    <property type="entry name" value="CBM60_xylan-bd"/>
</dbReference>
<evidence type="ECO:0000259" key="5">
    <source>
        <dbReference type="Pfam" id="PF16841"/>
    </source>
</evidence>
<keyword evidence="7" id="KW-1185">Reference proteome</keyword>
<evidence type="ECO:0000313" key="7">
    <source>
        <dbReference type="Proteomes" id="UP001524570"/>
    </source>
</evidence>
<evidence type="ECO:0000313" key="6">
    <source>
        <dbReference type="EMBL" id="MCQ8118298.1"/>
    </source>
</evidence>
<feature type="domain" description="Carbohydrate binding module xylan-binding" evidence="5">
    <location>
        <begin position="348"/>
        <end position="442"/>
    </location>
</feature>
<evidence type="ECO:0000256" key="2">
    <source>
        <dbReference type="ARBA" id="ARBA00022525"/>
    </source>
</evidence>
<dbReference type="InterPro" id="IPR050557">
    <property type="entry name" value="RTX_toxin/Mannuronan_C5-epim"/>
</dbReference>
<evidence type="ECO:0000259" key="4">
    <source>
        <dbReference type="Pfam" id="PF06594"/>
    </source>
</evidence>
<dbReference type="InterPro" id="IPR011049">
    <property type="entry name" value="Serralysin-like_metalloprot_C"/>
</dbReference>
<dbReference type="SUPFAM" id="SSF51120">
    <property type="entry name" value="beta-Roll"/>
    <property type="match status" value="4"/>
</dbReference>
<dbReference type="Pfam" id="PF00353">
    <property type="entry name" value="HemolysinCabind"/>
    <property type="match status" value="6"/>
</dbReference>
<dbReference type="PROSITE" id="PS00330">
    <property type="entry name" value="HEMOLYSIN_CALCIUM"/>
    <property type="match status" value="1"/>
</dbReference>
<dbReference type="PANTHER" id="PTHR38340:SF1">
    <property type="entry name" value="S-LAYER PROTEIN"/>
    <property type="match status" value="1"/>
</dbReference>
<evidence type="ECO:0000256" key="1">
    <source>
        <dbReference type="ARBA" id="ARBA00004613"/>
    </source>
</evidence>
<dbReference type="PRINTS" id="PR00313">
    <property type="entry name" value="CABNDNGRPT"/>
</dbReference>
<dbReference type="Gene3D" id="2.60.60.40">
    <property type="match status" value="2"/>
</dbReference>
<sequence>MATPITQLVINAKASLLNDGVGARMDVYIDGLLKTSFSVTNTQNYQAYTVDPALLGVEGHRIEVAFSNDSAIAGTPAQDRNLFVSGIVLNGVAIATTAAGVYYDIGAGTTALDGQNLLAGQVTMPWNGALRFNLDGNDRLDGGIGADTMIGGFGNDIYIVDDVADVIDEHIDSGIDMVQSTIDYDLKNAANVENLMLVGADALDGTGNALNNTLFGSMAGNWLDGDLGVDRMVGGQGNDYYMVDNIGDVVVENSGEGTDTVLSEVSYSLSANVENLSLTGTAAINATGNMLNNILEGNVGNNTLNGDAGDDTLKGQAGNDSVNGGAGNDVLYGGDVIDAVPATLVNQLVINAKANLLNDGIGARMDVYIDGVLKTTFSVTNTAAYQDYIVDPGLLGIGAHLIDIAFSNDAAIASPHQDRNLYINTITVNGQSIANTADGVYYDIGAGTGALDGKNLIAGQGVMPWNGALRFNLDGNDRLDGGSGADTMAGGLGNDIYIVGEAGDSVIEAANAGIDLVQSSISYDLSQAANVENLTLTGSTIINAIGNALDNTLLGNAADNRLDGGLGIDRLAGGLGNDTYVVDNGSDVIVENANSGIDTVESSVSWTLGAELENLTLTGSTAINGTGNALNNELKGNSAVNSLSGAAGNDTLDGGAGADTLTGGTGNDTYVLGRGYAADTVVENDVTAGNTDIAQFLSGITADQLWFIHSGNNLEANIIGTSDKLVLKDWYTGTANHVEQFKTTDGALTLLDSQVENLVSAMAAFAPPAAGQTTLPTDYQTALAPVIAANWH</sequence>
<reference evidence="6 7" key="1">
    <citation type="submission" date="2022-07" db="EMBL/GenBank/DDBJ databases">
        <title>Methylomonas rivi sp. nov., Methylomonas rosea sp. nov., Methylomonas aureus sp. nov. and Methylomonas subterranea sp. nov., four novel methanotrophs isolated from a freshwater creek and the deep terrestrial subsurface.</title>
        <authorList>
            <person name="Abin C."/>
            <person name="Sankaranarayanan K."/>
            <person name="Garner C."/>
            <person name="Sindelar R."/>
            <person name="Kotary K."/>
            <person name="Garner R."/>
            <person name="Barclay S."/>
            <person name="Lawson P."/>
            <person name="Krumholz L."/>
        </authorList>
    </citation>
    <scope>NUCLEOTIDE SEQUENCE [LARGE SCALE GENOMIC DNA]</scope>
    <source>
        <strain evidence="6 7">WSC-7</strain>
    </source>
</reference>
<feature type="domain" description="Haemolysin-type calcium binding-related" evidence="4">
    <location>
        <begin position="713"/>
        <end position="746"/>
    </location>
</feature>
<comment type="subcellular location">
    <subcellularLocation>
        <location evidence="1">Secreted</location>
    </subcellularLocation>
</comment>
<name>A0ABT1TUP4_9GAMM</name>
<dbReference type="Gene3D" id="2.150.10.10">
    <property type="entry name" value="Serralysin-like metalloprotease, C-terminal"/>
    <property type="match status" value="4"/>
</dbReference>
<gene>
    <name evidence="6" type="ORF">NP589_12750</name>
</gene>
<keyword evidence="3" id="KW-0106">Calcium</keyword>
<protein>
    <submittedName>
        <fullName evidence="6">Uncharacterized protein</fullName>
    </submittedName>
</protein>
<evidence type="ECO:0000256" key="3">
    <source>
        <dbReference type="ARBA" id="ARBA00022837"/>
    </source>
</evidence>
<dbReference type="Pfam" id="PF06594">
    <property type="entry name" value="HCBP_related"/>
    <property type="match status" value="1"/>
</dbReference>
<dbReference type="PANTHER" id="PTHR38340">
    <property type="entry name" value="S-LAYER PROTEIN"/>
    <property type="match status" value="1"/>
</dbReference>